<feature type="domain" description="Aminoglycoside phosphotransferase" evidence="1">
    <location>
        <begin position="16"/>
        <end position="253"/>
    </location>
</feature>
<dbReference type="InterPro" id="IPR002575">
    <property type="entry name" value="Aminoglycoside_PTrfase"/>
</dbReference>
<dbReference type="Pfam" id="PF01636">
    <property type="entry name" value="APH"/>
    <property type="match status" value="1"/>
</dbReference>
<dbReference type="PANTHER" id="PTHR21064:SF5">
    <property type="entry name" value="SLR1880 PROTEIN"/>
    <property type="match status" value="1"/>
</dbReference>
<proteinExistence type="predicted"/>
<sequence>MEAARRFQVRGSFYSMTPYGNGHINDTYLFQTKENEKIHSYILQRINHHVFKDPEGLMENIRLVTAFLRRKIRENGGDPERETLTLIPADSGRILYQDPGDSFWRCYLFIENTLCLEQANSPEDFRESGRAFGAFQQMLNDFPASTLSQSIPDFHNTPLRYQRLLDAVKKDPLHRVRKAEPELAFLEARARQLDSAARLSADGRLPLRVTHNDTKLNNVLFDAASRKSLCVIDLDTIMPGLSIYDFGDAIRFGANTALEDETDLSKASLSLPLYRAFSQGFLEKAGTILTDEELYMLPMGAKLMTLECGIRFLTDYLEGDVYFKIQRPDHNLDRTRVQLALIKDMEEKWDAMTIRSL</sequence>
<reference evidence="2" key="1">
    <citation type="submission" date="2020-10" db="EMBL/GenBank/DDBJ databases">
        <authorList>
            <person name="Gilroy R."/>
        </authorList>
    </citation>
    <scope>NUCLEOTIDE SEQUENCE</scope>
    <source>
        <strain evidence="2">CHK123-3438</strain>
    </source>
</reference>
<comment type="caution">
    <text evidence="2">The sequence shown here is derived from an EMBL/GenBank/DDBJ whole genome shotgun (WGS) entry which is preliminary data.</text>
</comment>
<gene>
    <name evidence="2" type="ORF">IAB60_08270</name>
</gene>
<reference evidence="2" key="2">
    <citation type="journal article" date="2021" name="PeerJ">
        <title>Extensive microbial diversity within the chicken gut microbiome revealed by metagenomics and culture.</title>
        <authorList>
            <person name="Gilroy R."/>
            <person name="Ravi A."/>
            <person name="Getino M."/>
            <person name="Pursley I."/>
            <person name="Horton D.L."/>
            <person name="Alikhan N.F."/>
            <person name="Baker D."/>
            <person name="Gharbi K."/>
            <person name="Hall N."/>
            <person name="Watson M."/>
            <person name="Adriaenssens E.M."/>
            <person name="Foster-Nyarko E."/>
            <person name="Jarju S."/>
            <person name="Secka A."/>
            <person name="Antonio M."/>
            <person name="Oren A."/>
            <person name="Chaudhuri R.R."/>
            <person name="La Ragione R."/>
            <person name="Hildebrand F."/>
            <person name="Pallen M.J."/>
        </authorList>
    </citation>
    <scope>NUCLEOTIDE SEQUENCE</scope>
    <source>
        <strain evidence="2">CHK123-3438</strain>
    </source>
</reference>
<dbReference type="InterPro" id="IPR011009">
    <property type="entry name" value="Kinase-like_dom_sf"/>
</dbReference>
<accession>A0A9D1KEZ4</accession>
<evidence type="ECO:0000313" key="3">
    <source>
        <dbReference type="Proteomes" id="UP000886860"/>
    </source>
</evidence>
<dbReference type="SUPFAM" id="SSF56112">
    <property type="entry name" value="Protein kinase-like (PK-like)"/>
    <property type="match status" value="1"/>
</dbReference>
<evidence type="ECO:0000259" key="1">
    <source>
        <dbReference type="Pfam" id="PF01636"/>
    </source>
</evidence>
<organism evidence="2 3">
    <name type="scientific">Candidatus Caccovicinus merdipullorum</name>
    <dbReference type="NCBI Taxonomy" id="2840724"/>
    <lineage>
        <taxon>Bacteria</taxon>
        <taxon>Bacillati</taxon>
        <taxon>Bacillota</taxon>
        <taxon>Clostridia</taxon>
        <taxon>Eubacteriales</taxon>
        <taxon>Candidatus Caccovicinus</taxon>
    </lineage>
</organism>
<dbReference type="Proteomes" id="UP000886860">
    <property type="component" value="Unassembled WGS sequence"/>
</dbReference>
<dbReference type="InterPro" id="IPR050249">
    <property type="entry name" value="Pseudomonas-type_ThrB"/>
</dbReference>
<dbReference type="Gene3D" id="3.90.1200.10">
    <property type="match status" value="1"/>
</dbReference>
<dbReference type="AlphaFoldDB" id="A0A9D1KEZ4"/>
<dbReference type="PANTHER" id="PTHR21064">
    <property type="entry name" value="AMINOGLYCOSIDE PHOSPHOTRANSFERASE DOMAIN-CONTAINING PROTEIN-RELATED"/>
    <property type="match status" value="1"/>
</dbReference>
<name>A0A9D1KEZ4_9FIRM</name>
<dbReference type="EMBL" id="DVKS01000142">
    <property type="protein sequence ID" value="HIT42073.1"/>
    <property type="molecule type" value="Genomic_DNA"/>
</dbReference>
<evidence type="ECO:0000313" key="2">
    <source>
        <dbReference type="EMBL" id="HIT42073.1"/>
    </source>
</evidence>
<protein>
    <submittedName>
        <fullName evidence="2">Aminoglycoside phosphotransferase family protein</fullName>
    </submittedName>
</protein>